<dbReference type="STRING" id="70415.A0A5S6Q3V1"/>
<dbReference type="AlphaFoldDB" id="A0A5S6Q3V1"/>
<organism evidence="1 2">
    <name type="scientific">Trichuris muris</name>
    <name type="common">Mouse whipworm</name>
    <dbReference type="NCBI Taxonomy" id="70415"/>
    <lineage>
        <taxon>Eukaryota</taxon>
        <taxon>Metazoa</taxon>
        <taxon>Ecdysozoa</taxon>
        <taxon>Nematoda</taxon>
        <taxon>Enoplea</taxon>
        <taxon>Dorylaimia</taxon>
        <taxon>Trichinellida</taxon>
        <taxon>Trichuridae</taxon>
        <taxon>Trichuris</taxon>
    </lineage>
</organism>
<evidence type="ECO:0000313" key="1">
    <source>
        <dbReference type="Proteomes" id="UP000046395"/>
    </source>
</evidence>
<dbReference type="InterPro" id="IPR053164">
    <property type="entry name" value="IS1016-like_transposase"/>
</dbReference>
<protein>
    <submittedName>
        <fullName evidence="2">ISXO2-like transposase domain-containing protein</fullName>
    </submittedName>
</protein>
<reference evidence="2" key="1">
    <citation type="submission" date="2019-12" db="UniProtKB">
        <authorList>
            <consortium name="WormBaseParasite"/>
        </authorList>
    </citation>
    <scope>IDENTIFICATION</scope>
</reference>
<evidence type="ECO:0000313" key="2">
    <source>
        <dbReference type="WBParaSite" id="TMUE_0000001622.1"/>
    </source>
</evidence>
<dbReference type="Proteomes" id="UP000046395">
    <property type="component" value="Unassembled WGS sequence"/>
</dbReference>
<sequence>MQKRLREVAAESLLRNPLVGKYQRGRMYPAQWVFGGVCHETGECFLVPVGGRSSQTLIPLIRRYVRPGTTVINHRRRRTKRQSTTKGLCEPLTTELGCSESYGEACLRDYRHREQHRTGSQPSYVEQIHSIIIWLGFCSTRTNSQAP</sequence>
<proteinExistence type="predicted"/>
<name>A0A5S6Q3V1_TRIMR</name>
<accession>A0A5S6Q3V1</accession>
<dbReference type="PANTHER" id="PTHR47163">
    <property type="entry name" value="DDE_TNP_IS1595 DOMAIN-CONTAINING PROTEIN"/>
    <property type="match status" value="1"/>
</dbReference>
<dbReference type="WBParaSite" id="TMUE_0000001622.1">
    <property type="protein sequence ID" value="TMUE_0000001622.1"/>
    <property type="gene ID" value="WBGene00294894"/>
</dbReference>
<keyword evidence="1" id="KW-1185">Reference proteome</keyword>
<dbReference type="PANTHER" id="PTHR47163:SF2">
    <property type="entry name" value="SI:DKEY-17M8.2"/>
    <property type="match status" value="1"/>
</dbReference>